<feature type="compositionally biased region" description="Acidic residues" evidence="1">
    <location>
        <begin position="176"/>
        <end position="192"/>
    </location>
</feature>
<dbReference type="EMBL" id="JAUUTY010000005">
    <property type="protein sequence ID" value="KAK1631292.1"/>
    <property type="molecule type" value="Genomic_DNA"/>
</dbReference>
<dbReference type="Proteomes" id="UP001231189">
    <property type="component" value="Unassembled WGS sequence"/>
</dbReference>
<organism evidence="3 4">
    <name type="scientific">Lolium multiflorum</name>
    <name type="common">Italian ryegrass</name>
    <name type="synonym">Lolium perenne subsp. multiflorum</name>
    <dbReference type="NCBI Taxonomy" id="4521"/>
    <lineage>
        <taxon>Eukaryota</taxon>
        <taxon>Viridiplantae</taxon>
        <taxon>Streptophyta</taxon>
        <taxon>Embryophyta</taxon>
        <taxon>Tracheophyta</taxon>
        <taxon>Spermatophyta</taxon>
        <taxon>Magnoliopsida</taxon>
        <taxon>Liliopsida</taxon>
        <taxon>Poales</taxon>
        <taxon>Poaceae</taxon>
        <taxon>BOP clade</taxon>
        <taxon>Pooideae</taxon>
        <taxon>Poodae</taxon>
        <taxon>Poeae</taxon>
        <taxon>Poeae Chloroplast Group 2 (Poeae type)</taxon>
        <taxon>Loliodinae</taxon>
        <taxon>Loliinae</taxon>
        <taxon>Lolium</taxon>
    </lineage>
</organism>
<name>A0AAD8W1B8_LOLMU</name>
<gene>
    <name evidence="3" type="ORF">QYE76_005607</name>
</gene>
<keyword evidence="4" id="KW-1185">Reference proteome</keyword>
<dbReference type="Pfam" id="PF03078">
    <property type="entry name" value="ATHILA"/>
    <property type="match status" value="1"/>
</dbReference>
<evidence type="ECO:0000259" key="2">
    <source>
        <dbReference type="Pfam" id="PF03078"/>
    </source>
</evidence>
<feature type="region of interest" description="Disordered" evidence="1">
    <location>
        <begin position="160"/>
        <end position="199"/>
    </location>
</feature>
<reference evidence="3" key="1">
    <citation type="submission" date="2023-07" db="EMBL/GenBank/DDBJ databases">
        <title>A chromosome-level genome assembly of Lolium multiflorum.</title>
        <authorList>
            <person name="Chen Y."/>
            <person name="Copetti D."/>
            <person name="Kolliker R."/>
            <person name="Studer B."/>
        </authorList>
    </citation>
    <scope>NUCLEOTIDE SEQUENCE</scope>
    <source>
        <strain evidence="3">02402/16</strain>
        <tissue evidence="3">Leaf</tissue>
    </source>
</reference>
<accession>A0AAD8W1B8</accession>
<dbReference type="InterPro" id="IPR004312">
    <property type="entry name" value="ATHILA_Orf1_C"/>
</dbReference>
<sequence length="251" mass="29751">MLHYWLKNTRSLGIEFEDRHHLNRFNRIKDHEIKSTKWACSHIMNQLDLRNDFNTLCNNVGLLDFSFQEAATYCRLTLEFLSTLKHTLNRYYNSEENIRGVDRISFRLMNREYNLTLNEWCNLFGFENSATTNLYACFTLNPSPSMYSSRMRIPSTFPRGNSIECPVEANLPPQQDEPEEEEEVEQEPQGPEEEQHPLHDFTTYQDMYTLERSIENLSNLAINRRDHTTELNSQLTQWSIQWNDGNYPPPQ</sequence>
<evidence type="ECO:0000256" key="1">
    <source>
        <dbReference type="SAM" id="MobiDB-lite"/>
    </source>
</evidence>
<feature type="domain" description="Arabidopsis retrotransposon Orf1 C-terminal" evidence="2">
    <location>
        <begin position="28"/>
        <end position="132"/>
    </location>
</feature>
<evidence type="ECO:0000313" key="3">
    <source>
        <dbReference type="EMBL" id="KAK1631292.1"/>
    </source>
</evidence>
<dbReference type="AlphaFoldDB" id="A0AAD8W1B8"/>
<comment type="caution">
    <text evidence="3">The sequence shown here is derived from an EMBL/GenBank/DDBJ whole genome shotgun (WGS) entry which is preliminary data.</text>
</comment>
<evidence type="ECO:0000313" key="4">
    <source>
        <dbReference type="Proteomes" id="UP001231189"/>
    </source>
</evidence>
<proteinExistence type="predicted"/>
<protein>
    <recommendedName>
        <fullName evidence="2">Arabidopsis retrotransposon Orf1 C-terminal domain-containing protein</fullName>
    </recommendedName>
</protein>